<feature type="domain" description="FYVE-type" evidence="15">
    <location>
        <begin position="331"/>
        <end position="391"/>
    </location>
</feature>
<dbReference type="GeneID" id="87804267"/>
<evidence type="ECO:0000256" key="9">
    <source>
        <dbReference type="ARBA" id="ARBA00022840"/>
    </source>
</evidence>
<dbReference type="InterPro" id="IPR000306">
    <property type="entry name" value="Znf_FYVE"/>
</dbReference>
<dbReference type="Gene3D" id="3.30.810.10">
    <property type="entry name" value="2-Layer Sandwich"/>
    <property type="match status" value="1"/>
</dbReference>
<evidence type="ECO:0000256" key="13">
    <source>
        <dbReference type="SAM" id="Coils"/>
    </source>
</evidence>
<dbReference type="RefSeq" id="XP_062623463.1">
    <property type="nucleotide sequence ID" value="XM_062767479.1"/>
</dbReference>
<evidence type="ECO:0000256" key="11">
    <source>
        <dbReference type="PROSITE-ProRule" id="PRU00091"/>
    </source>
</evidence>
<dbReference type="FunFam" id="3.30.40.10:FF:000283">
    <property type="entry name" value="1-phosphatidylinositol-3-phosphate 5-kinase (Fab1)"/>
    <property type="match status" value="1"/>
</dbReference>
<dbReference type="InterPro" id="IPR027483">
    <property type="entry name" value="PInositol-4-P-4/5-kinase_C_sf"/>
</dbReference>
<sequence>MPDEQHLSIDTSAASAASSARPSPVTGLTTFPNPFEDEPEPGLLPSLLSKVKSTFSATPAKPEAKAPAPEAKAGPTEAQQIAVAARRQAAAAASAASSSAPAPAPKRSGTSQLSIPSGDASPAHRPSPTTGVGVAAALPLPSSTASQSLATPSTSSSATPSVNSSLRTNPQRRHLVPGERNWRPAGAAPAQVTVSPVTSVTTTVHSKLKEDSAARTHPRLLQSHATLPSIEVNAPPRLKTLSSSSLGGPRLRRGSISTIPDSPSSVSLSAMISANAELSQNNYSFVPGFPLPAEDTRSVRSLGFVKRPGSVSKIIRRMRGEGLSKHYWMADENCKECYDCKSVFTTWRRKHHCRICGQIFCGRCASNIIGARRFGQDGMVRVCNLCLKIMEDYDDDDDRRSIHSNMSILPDRVRSPEMPYSTSPYSPYAASQIFQRQPSESLSAIDESAVTRYWPRGSSELPDRPFTPEDTSDASDSEEGHLWHGAQPAPFRRMNGDDNSDDQGHSMASSQTPSLSPGMELQQRRRIDFPTEIGHAAPHIAFPRTETMESEDGRFMSDSMHQRLLQSRLTSMASTGGLNALLDTDRKDGLWRARSYSFVAPGEYISGPSLAHFNTMLRQALDQESVPHPNEWHRVLSRLLLRVSTNLRPAIRAGDSIDVRTYIKFKKVPGGKISDSEYVDGIVITKNVAHKAMARRLVNPRIMVITFPLDYHRVETQFMSLDPILKQERDYLRLLTNRIIDLRPHIVLVERFVSRIALEFLHQANIVVARGVKFSAIHQVARCTHADIVSSMDRLVLEPRLGRCADFRVQTFEHELIPGRRKTYMRFEGTHNGFGGTIILRGEDLETLRKIKLLADFNALVAYHLKNEAFLYGDEFHMVPPRPPMPQEFQELLDLLTQYREKGIFTERSNPLGTPMGSETDDKERERQEAEALTIQIAESLEPYLTTILSASVAVRFPPPYALAKMAALDRMLNELRHRRDEKEAEAILHDEKREPQSKALIPASQTAAAIMANVQSPIKDQAPALVAPTPVAATQAPVTILVDGEAKPAEAADPSSLPKDGESTPATEQQATSLSTAPVSTSPSTTAPAPAPPAVPSAPSTPSPTPIPATPTTSATTSQILTHSKAGDPYRVLLNPNDFLDASRLAFVEHEHSQQLKIWQHYVKKNPGPLLPKNYQGIVYIKSLYRQGQDKPCVEPMRAQINFYQEDDQTLGQFLGSMVANAGHRCPNKNCDHLMLFHYDVLVHGERRLQVVMEQFMCPLAGHEEHILTWSYCRQCNKSWEPTVIREETWRMSWGAYLEHCFYPPRTATGLGCAHDAYREHIRYFAHHNMVVRIHNDSIELFEPVRPSIKLMTKLEDKVAIRNQEYESALQKTQAFFDSVLFRLRSFSDDLVDPEKLPGMRKDRDALLTRAVADRDEMVNSLNRTYKQAPPTDVLAINVVLQALQDKVIQWDLDFLEVEKLYMPTEKDLRRMTATHLKRLFATQDVFGSLDKNMASITVPEVDEKEKGDSEPGAASSKPSTPVEETAPDVAGSSSEQVAQADAPATEPPSTPVATDSSVVASSETATPTATLVRSAPNPVADADTTRDYDSDSTISAIPRRSLPKTFTPVADRPSSGIDSDAHQHGFVSRLPRRARQPPSVADLVKRFQDSVGGQEFEPIPDVLMERPRSVSGALRRNRHERSEVSDSDLGGGPSRPRLRRGRTGDQSSTSRQGRDPRSNLLSDGDRSYAVNASRIVSSAKRGDPSNSRGRLSRTASPSGLRPKDMYLTAPSPRVTVSKTMSTEGKPRIAGKGKTPRKPSEPPLSLGQASPATIRPVPRRVVGAGSRVTSIARHFDKLSREAERDRQKRISAARGKRAGRVGVTKAKVQFFSNVRDAFRDEFDSDSSGADNEEDDGDASDVSVDSTGRAKPRRKQSSPSGPRPAVLPIVPIDGAEAGPSGSKPQDVPKHGDQNNSALGVSAPSSFMSESTMESRRPKDRLHIELAPFDTNAPLPPPTPLPQLPTTDQDEIGTRKGLSALSQMSESEMSSGGGGERSSILKTLTGLWAFRAGDFTPLEYPLSAAEHIFVDSRVIVRENEPTSIIAFTLSSKPYRDQMRTMTNLARARRHEPSHLDDMSGTTDRQWDIISVDEAMETDDVSRRETGSHLKYEFETGSSTISCRIFFAEQFAALRQACQCEDSFVESLARCAKFDASGGKSGSAFLKTKDDRFIVKEISRLEMDAITKFAPAYFEYTSTAFQRGRPTALAKTYGIFKIGFRNAVTGHSMHMNVLVQENLFYGRQFAKIYDLKGSTRNRLIKPTGKVNEVLLDENLMELSYTNPLYLRDHSKRILRTALWNDTLFLSNLNVMDYSLVVGVDVENQQLVVGVVDYIRTFTWDKKVESWVKDFGGGGRGEPTIVTPLQYRKRFRTAMERIYFPAVPDRWSAASGDDAPMDEESATLLTI</sequence>
<comment type="catalytic activity">
    <reaction evidence="1">
        <text>a 1,2-diacyl-sn-glycero-3-phospho-(1D-myo-inositol-3-phosphate) + ATP = a 1,2-diacyl-sn-glycero-3-phospho-(1D-myo-inositol-3,5-bisphosphate) + ADP + H(+)</text>
        <dbReference type="Rhea" id="RHEA:13609"/>
        <dbReference type="ChEBI" id="CHEBI:15378"/>
        <dbReference type="ChEBI" id="CHEBI:30616"/>
        <dbReference type="ChEBI" id="CHEBI:57923"/>
        <dbReference type="ChEBI" id="CHEBI:58088"/>
        <dbReference type="ChEBI" id="CHEBI:456216"/>
        <dbReference type="EC" id="2.7.1.150"/>
    </reaction>
</comment>
<feature type="compositionally biased region" description="Basic residues" evidence="14">
    <location>
        <begin position="1850"/>
        <end position="1860"/>
    </location>
</feature>
<feature type="region of interest" description="Disordered" evidence="14">
    <location>
        <begin position="1"/>
        <end position="258"/>
    </location>
</feature>
<keyword evidence="7 12" id="KW-0418">Kinase</keyword>
<keyword evidence="6 11" id="KW-0863">Zinc-finger</keyword>
<dbReference type="InterPro" id="IPR044769">
    <property type="entry name" value="PIKfyve_PIPKc"/>
</dbReference>
<dbReference type="EMBL" id="CP086714">
    <property type="protein sequence ID" value="WOO77431.1"/>
    <property type="molecule type" value="Genomic_DNA"/>
</dbReference>
<dbReference type="InterPro" id="IPR017455">
    <property type="entry name" value="Znf_FYVE-rel"/>
</dbReference>
<dbReference type="PANTHER" id="PTHR45748:SF7">
    <property type="entry name" value="1-PHOSPHATIDYLINOSITOL 3-PHOSPHATE 5-KINASE-RELATED"/>
    <property type="match status" value="1"/>
</dbReference>
<evidence type="ECO:0000256" key="8">
    <source>
        <dbReference type="ARBA" id="ARBA00022833"/>
    </source>
</evidence>
<dbReference type="GO" id="GO:0000329">
    <property type="term" value="C:fungal-type vacuole membrane"/>
    <property type="evidence" value="ECO:0007669"/>
    <property type="project" value="TreeGrafter"/>
</dbReference>
<gene>
    <name evidence="17" type="primary">fab1</name>
    <name evidence="17" type="ORF">LOC62_01G001009</name>
</gene>
<dbReference type="InterPro" id="IPR002423">
    <property type="entry name" value="Cpn60/GroEL/TCP-1"/>
</dbReference>
<feature type="compositionally biased region" description="Polar residues" evidence="14">
    <location>
        <begin position="506"/>
        <end position="515"/>
    </location>
</feature>
<feature type="domain" description="PIPK" evidence="16">
    <location>
        <begin position="2095"/>
        <end position="2416"/>
    </location>
</feature>
<dbReference type="InterPro" id="IPR027484">
    <property type="entry name" value="PInositol-4-P-5-kinase_N"/>
</dbReference>
<feature type="region of interest" description="Disordered" evidence="14">
    <location>
        <begin position="1500"/>
        <end position="1823"/>
    </location>
</feature>
<evidence type="ECO:0000256" key="4">
    <source>
        <dbReference type="ARBA" id="ARBA00022723"/>
    </source>
</evidence>
<dbReference type="Gene3D" id="3.30.800.10">
    <property type="entry name" value="Phosphatidylinositol Phosphate Kinase II Beta"/>
    <property type="match status" value="1"/>
</dbReference>
<dbReference type="GO" id="GO:0046854">
    <property type="term" value="P:phosphatidylinositol phosphate biosynthetic process"/>
    <property type="evidence" value="ECO:0007669"/>
    <property type="project" value="TreeGrafter"/>
</dbReference>
<feature type="region of interest" description="Disordered" evidence="14">
    <location>
        <begin position="454"/>
        <end position="520"/>
    </location>
</feature>
<feature type="region of interest" description="Disordered" evidence="14">
    <location>
        <begin position="1048"/>
        <end position="1120"/>
    </location>
</feature>
<feature type="compositionally biased region" description="Pro residues" evidence="14">
    <location>
        <begin position="1090"/>
        <end position="1110"/>
    </location>
</feature>
<dbReference type="SUPFAM" id="SSF52029">
    <property type="entry name" value="GroEL apical domain-like"/>
    <property type="match status" value="1"/>
</dbReference>
<evidence type="ECO:0000313" key="17">
    <source>
        <dbReference type="EMBL" id="WOO77431.1"/>
    </source>
</evidence>
<keyword evidence="8" id="KW-0862">Zinc</keyword>
<dbReference type="InterPro" id="IPR002498">
    <property type="entry name" value="PInositol-4-P-4/5-kinase_core"/>
</dbReference>
<evidence type="ECO:0000256" key="12">
    <source>
        <dbReference type="PROSITE-ProRule" id="PRU00781"/>
    </source>
</evidence>
<dbReference type="Pfam" id="PF01363">
    <property type="entry name" value="FYVE"/>
    <property type="match status" value="1"/>
</dbReference>
<dbReference type="Proteomes" id="UP000827549">
    <property type="component" value="Chromosome 1"/>
</dbReference>
<dbReference type="InterPro" id="IPR027409">
    <property type="entry name" value="GroEL-like_apical_dom_sf"/>
</dbReference>
<feature type="region of interest" description="Disordered" evidence="14">
    <location>
        <begin position="1836"/>
        <end position="2009"/>
    </location>
</feature>
<keyword evidence="4" id="KW-0479">Metal-binding</keyword>
<dbReference type="GO" id="GO:0000285">
    <property type="term" value="F:1-phosphatidylinositol-3-phosphate 5-kinase activity"/>
    <property type="evidence" value="ECO:0007669"/>
    <property type="project" value="UniProtKB-EC"/>
</dbReference>
<feature type="compositionally biased region" description="Polar residues" evidence="14">
    <location>
        <begin position="1553"/>
        <end position="1573"/>
    </location>
</feature>
<dbReference type="FunFam" id="3.50.7.10:FF:000007">
    <property type="entry name" value="1-phosphatidylinositol 3-phosphate 5-kinase isoform X1"/>
    <property type="match status" value="1"/>
</dbReference>
<dbReference type="EC" id="2.7.1.150" evidence="2"/>
<keyword evidence="3 12" id="KW-0808">Transferase</keyword>
<keyword evidence="18" id="KW-1185">Reference proteome</keyword>
<dbReference type="GO" id="GO:0008270">
    <property type="term" value="F:zinc ion binding"/>
    <property type="evidence" value="ECO:0007669"/>
    <property type="project" value="UniProtKB-KW"/>
</dbReference>
<feature type="compositionally biased region" description="Polar residues" evidence="14">
    <location>
        <begin position="1746"/>
        <end position="1759"/>
    </location>
</feature>
<dbReference type="GO" id="GO:0005524">
    <property type="term" value="F:ATP binding"/>
    <property type="evidence" value="ECO:0007669"/>
    <property type="project" value="UniProtKB-UniRule"/>
</dbReference>
<dbReference type="InterPro" id="IPR011011">
    <property type="entry name" value="Znf_FYVE_PHD"/>
</dbReference>
<dbReference type="Pfam" id="PF00118">
    <property type="entry name" value="Cpn60_TCP1"/>
    <property type="match status" value="1"/>
</dbReference>
<dbReference type="SMART" id="SM00330">
    <property type="entry name" value="PIPKc"/>
    <property type="match status" value="1"/>
</dbReference>
<feature type="coiled-coil region" evidence="13">
    <location>
        <begin position="966"/>
        <end position="993"/>
    </location>
</feature>
<evidence type="ECO:0000313" key="18">
    <source>
        <dbReference type="Proteomes" id="UP000827549"/>
    </source>
</evidence>
<evidence type="ECO:0000256" key="2">
    <source>
        <dbReference type="ARBA" id="ARBA00012009"/>
    </source>
</evidence>
<protein>
    <recommendedName>
        <fullName evidence="2">1-phosphatidylinositol-3-phosphate 5-kinase</fullName>
        <ecNumber evidence="2">2.7.1.150</ecNumber>
    </recommendedName>
    <alternativeName>
        <fullName evidence="10">Type III PIP kinase</fullName>
    </alternativeName>
</protein>
<dbReference type="InterPro" id="IPR013083">
    <property type="entry name" value="Znf_RING/FYVE/PHD"/>
</dbReference>
<evidence type="ECO:0000256" key="1">
    <source>
        <dbReference type="ARBA" id="ARBA00000768"/>
    </source>
</evidence>
<feature type="compositionally biased region" description="Pro residues" evidence="14">
    <location>
        <begin position="1993"/>
        <end position="2002"/>
    </location>
</feature>
<accession>A0AAF0Y4C7</accession>
<keyword evidence="9 12" id="KW-0067">ATP-binding</keyword>
<feature type="compositionally biased region" description="Basic and acidic residues" evidence="14">
    <location>
        <begin position="1836"/>
        <end position="1849"/>
    </location>
</feature>
<evidence type="ECO:0000256" key="10">
    <source>
        <dbReference type="ARBA" id="ARBA00075294"/>
    </source>
</evidence>
<feature type="compositionally biased region" description="Low complexity" evidence="14">
    <location>
        <begin position="192"/>
        <end position="204"/>
    </location>
</feature>
<evidence type="ECO:0000259" key="15">
    <source>
        <dbReference type="PROSITE" id="PS50178"/>
    </source>
</evidence>
<dbReference type="SUPFAM" id="SSF57903">
    <property type="entry name" value="FYVE/PHD zinc finger"/>
    <property type="match status" value="1"/>
</dbReference>
<evidence type="ECO:0000256" key="14">
    <source>
        <dbReference type="SAM" id="MobiDB-lite"/>
    </source>
</evidence>
<dbReference type="SUPFAM" id="SSF56104">
    <property type="entry name" value="SAICAR synthase-like"/>
    <property type="match status" value="1"/>
</dbReference>
<name>A0AAF0Y4C7_9TREE</name>
<evidence type="ECO:0000259" key="16">
    <source>
        <dbReference type="PROSITE" id="PS51455"/>
    </source>
</evidence>
<feature type="compositionally biased region" description="Low complexity" evidence="14">
    <location>
        <begin position="57"/>
        <end position="108"/>
    </location>
</feature>
<keyword evidence="13" id="KW-0175">Coiled coil</keyword>
<keyword evidence="5 12" id="KW-0547">Nucleotide-binding</keyword>
<dbReference type="PROSITE" id="PS51455">
    <property type="entry name" value="PIPK"/>
    <property type="match status" value="1"/>
</dbReference>
<evidence type="ECO:0000256" key="5">
    <source>
        <dbReference type="ARBA" id="ARBA00022741"/>
    </source>
</evidence>
<feature type="compositionally biased region" description="Low complexity" evidence="14">
    <location>
        <begin position="241"/>
        <end position="257"/>
    </location>
</feature>
<feature type="compositionally biased region" description="Basic and acidic residues" evidence="14">
    <location>
        <begin position="1972"/>
        <end position="1983"/>
    </location>
</feature>
<dbReference type="GO" id="GO:0010008">
    <property type="term" value="C:endosome membrane"/>
    <property type="evidence" value="ECO:0007669"/>
    <property type="project" value="TreeGrafter"/>
</dbReference>
<dbReference type="Gene3D" id="3.30.40.10">
    <property type="entry name" value="Zinc/RING finger domain, C3HC4 (zinc finger)"/>
    <property type="match status" value="1"/>
</dbReference>
<dbReference type="CDD" id="cd17300">
    <property type="entry name" value="PIPKc_PIKfyve"/>
    <property type="match status" value="1"/>
</dbReference>
<evidence type="ECO:0000256" key="7">
    <source>
        <dbReference type="ARBA" id="ARBA00022777"/>
    </source>
</evidence>
<reference evidence="17" key="1">
    <citation type="submission" date="2023-10" db="EMBL/GenBank/DDBJ databases">
        <authorList>
            <person name="Noh H."/>
        </authorList>
    </citation>
    <scope>NUCLEOTIDE SEQUENCE</scope>
    <source>
        <strain evidence="17">DUCC4014</strain>
    </source>
</reference>
<proteinExistence type="predicted"/>
<dbReference type="SMART" id="SM00064">
    <property type="entry name" value="FYVE"/>
    <property type="match status" value="1"/>
</dbReference>
<dbReference type="FunFam" id="3.30.810.10:FF:000001">
    <property type="entry name" value="1-phosphatidylinositol 3-phosphate 5-kinase FAB1"/>
    <property type="match status" value="1"/>
</dbReference>
<dbReference type="CDD" id="cd03334">
    <property type="entry name" value="Fab1_TCP"/>
    <property type="match status" value="1"/>
</dbReference>
<feature type="compositionally biased region" description="Low complexity" evidence="14">
    <location>
        <begin position="1072"/>
        <end position="1089"/>
    </location>
</feature>
<dbReference type="FunFam" id="3.30.800.10:FF:000005">
    <property type="entry name" value="1-phosphatidylinositol-3-phosphate 5-kinase (Fab1)"/>
    <property type="match status" value="1"/>
</dbReference>
<evidence type="ECO:0000256" key="3">
    <source>
        <dbReference type="ARBA" id="ARBA00022679"/>
    </source>
</evidence>
<organism evidence="17 18">
    <name type="scientific">Vanrija pseudolonga</name>
    <dbReference type="NCBI Taxonomy" id="143232"/>
    <lineage>
        <taxon>Eukaryota</taxon>
        <taxon>Fungi</taxon>
        <taxon>Dikarya</taxon>
        <taxon>Basidiomycota</taxon>
        <taxon>Agaricomycotina</taxon>
        <taxon>Tremellomycetes</taxon>
        <taxon>Trichosporonales</taxon>
        <taxon>Trichosporonaceae</taxon>
        <taxon>Vanrija</taxon>
    </lineage>
</organism>
<evidence type="ECO:0000256" key="6">
    <source>
        <dbReference type="ARBA" id="ARBA00022771"/>
    </source>
</evidence>
<feature type="compositionally biased region" description="Polar residues" evidence="14">
    <location>
        <begin position="1953"/>
        <end position="1971"/>
    </location>
</feature>
<feature type="compositionally biased region" description="Low complexity" evidence="14">
    <location>
        <begin position="135"/>
        <end position="166"/>
    </location>
</feature>
<dbReference type="PROSITE" id="PS50178">
    <property type="entry name" value="ZF_FYVE"/>
    <property type="match status" value="1"/>
</dbReference>
<dbReference type="Pfam" id="PF01504">
    <property type="entry name" value="PIP5K"/>
    <property type="match status" value="1"/>
</dbReference>
<dbReference type="Gene3D" id="3.50.7.10">
    <property type="entry name" value="GroEL"/>
    <property type="match status" value="1"/>
</dbReference>
<dbReference type="PANTHER" id="PTHR45748">
    <property type="entry name" value="1-PHOSPHATIDYLINOSITOL 3-PHOSPHATE 5-KINASE-RELATED"/>
    <property type="match status" value="1"/>
</dbReference>
<dbReference type="CDD" id="cd15725">
    <property type="entry name" value="FYVE_PIKfyve_Fab1"/>
    <property type="match status" value="1"/>
</dbReference>